<evidence type="ECO:0000256" key="1">
    <source>
        <dbReference type="SAM" id="Phobius"/>
    </source>
</evidence>
<reference evidence="2 3" key="1">
    <citation type="submission" date="2018-08" db="EMBL/GenBank/DDBJ databases">
        <title>A genome reference for cultivated species of the human gut microbiota.</title>
        <authorList>
            <person name="Zou Y."/>
            <person name="Xue W."/>
            <person name="Luo G."/>
        </authorList>
    </citation>
    <scope>NUCLEOTIDE SEQUENCE [LARGE SCALE GENOMIC DNA]</scope>
    <source>
        <strain evidence="2 3">AM16-11</strain>
    </source>
</reference>
<proteinExistence type="predicted"/>
<feature type="transmembrane region" description="Helical" evidence="1">
    <location>
        <begin position="12"/>
        <end position="30"/>
    </location>
</feature>
<keyword evidence="1" id="KW-1133">Transmembrane helix</keyword>
<protein>
    <submittedName>
        <fullName evidence="2">Uncharacterized protein</fullName>
    </submittedName>
</protein>
<evidence type="ECO:0000313" key="3">
    <source>
        <dbReference type="Proteomes" id="UP000285865"/>
    </source>
</evidence>
<dbReference type="RefSeq" id="WP_118257296.1">
    <property type="nucleotide sequence ID" value="NZ_QRKN01000001.1"/>
</dbReference>
<sequence>MKDFLGSLDWMTLLSAIWTVILVPIGTQLYKYLKTKKLDKYALILYREVKNAVKSVYETEVKDIKGTDAWTEDKMNEVKEIAKQKAIQALNQSVYKCLKEANSDFEDYLDSLITTSLYDLKHEK</sequence>
<name>A0A414ZRE1_9FIRM</name>
<dbReference type="AlphaFoldDB" id="A0A414ZRE1"/>
<keyword evidence="1" id="KW-0812">Transmembrane</keyword>
<gene>
    <name evidence="2" type="ORF">DW172_03845</name>
</gene>
<organism evidence="2 3">
    <name type="scientific">Agathobacter rectalis</name>
    <dbReference type="NCBI Taxonomy" id="39491"/>
    <lineage>
        <taxon>Bacteria</taxon>
        <taxon>Bacillati</taxon>
        <taxon>Bacillota</taxon>
        <taxon>Clostridia</taxon>
        <taxon>Lachnospirales</taxon>
        <taxon>Lachnospiraceae</taxon>
        <taxon>Agathobacter</taxon>
    </lineage>
</organism>
<evidence type="ECO:0000313" key="2">
    <source>
        <dbReference type="EMBL" id="RHI25820.1"/>
    </source>
</evidence>
<comment type="caution">
    <text evidence="2">The sequence shown here is derived from an EMBL/GenBank/DDBJ whole genome shotgun (WGS) entry which is preliminary data.</text>
</comment>
<accession>A0A414ZRE1</accession>
<keyword evidence="1" id="KW-0472">Membrane</keyword>
<dbReference type="Proteomes" id="UP000285865">
    <property type="component" value="Unassembled WGS sequence"/>
</dbReference>
<dbReference type="EMBL" id="QRKN01000001">
    <property type="protein sequence ID" value="RHI25820.1"/>
    <property type="molecule type" value="Genomic_DNA"/>
</dbReference>